<proteinExistence type="predicted"/>
<dbReference type="STRING" id="402881.Plav_1267"/>
<dbReference type="Proteomes" id="UP000006377">
    <property type="component" value="Chromosome"/>
</dbReference>
<reference evidence="1 2" key="1">
    <citation type="journal article" date="2011" name="Stand. Genomic Sci.">
        <title>Complete genome sequence of Parvibaculum lavamentivorans type strain (DS-1(T)).</title>
        <authorList>
            <person name="Schleheck D."/>
            <person name="Weiss M."/>
            <person name="Pitluck S."/>
            <person name="Bruce D."/>
            <person name="Land M.L."/>
            <person name="Han S."/>
            <person name="Saunders E."/>
            <person name="Tapia R."/>
            <person name="Detter C."/>
            <person name="Brettin T."/>
            <person name="Han J."/>
            <person name="Woyke T."/>
            <person name="Goodwin L."/>
            <person name="Pennacchio L."/>
            <person name="Nolan M."/>
            <person name="Cook A.M."/>
            <person name="Kjelleberg S."/>
            <person name="Thomas T."/>
        </authorList>
    </citation>
    <scope>NUCLEOTIDE SEQUENCE [LARGE SCALE GENOMIC DNA]</scope>
    <source>
        <strain evidence="2">DS-1 / DSM 13023 / NCIMB 13966</strain>
    </source>
</reference>
<dbReference type="KEGG" id="pla:Plav_1267"/>
<protein>
    <submittedName>
        <fullName evidence="1">Uncharacterized protein</fullName>
    </submittedName>
</protein>
<sequence length="56" mass="6016">MNILATYATSYVNAFDVALSARSEQTVGKRSEAAANDRGFRKLFSFGARNEAAKAA</sequence>
<accession>A7HSK4</accession>
<dbReference type="RefSeq" id="WP_012110158.1">
    <property type="nucleotide sequence ID" value="NC_009719.1"/>
</dbReference>
<gene>
    <name evidence="1" type="ordered locus">Plav_1267</name>
</gene>
<dbReference type="AlphaFoldDB" id="A7HSK4"/>
<evidence type="ECO:0000313" key="2">
    <source>
        <dbReference type="Proteomes" id="UP000006377"/>
    </source>
</evidence>
<name>A7HSK4_PARL1</name>
<organism evidence="1 2">
    <name type="scientific">Parvibaculum lavamentivorans (strain DS-1 / DSM 13023 / NCIMB 13966)</name>
    <dbReference type="NCBI Taxonomy" id="402881"/>
    <lineage>
        <taxon>Bacteria</taxon>
        <taxon>Pseudomonadati</taxon>
        <taxon>Pseudomonadota</taxon>
        <taxon>Alphaproteobacteria</taxon>
        <taxon>Hyphomicrobiales</taxon>
        <taxon>Parvibaculaceae</taxon>
        <taxon>Parvibaculum</taxon>
    </lineage>
</organism>
<keyword evidence="2" id="KW-1185">Reference proteome</keyword>
<evidence type="ECO:0000313" key="1">
    <source>
        <dbReference type="EMBL" id="ABS62887.1"/>
    </source>
</evidence>
<dbReference type="HOGENOM" id="CLU_3010143_0_0_5"/>
<dbReference type="EMBL" id="CP000774">
    <property type="protein sequence ID" value="ABS62887.1"/>
    <property type="molecule type" value="Genomic_DNA"/>
</dbReference>